<keyword evidence="2" id="KW-0732">Signal</keyword>
<keyword evidence="4" id="KW-1185">Reference proteome</keyword>
<dbReference type="PANTHER" id="PTHR43649">
    <property type="entry name" value="ARABINOSE-BINDING PROTEIN-RELATED"/>
    <property type="match status" value="1"/>
</dbReference>
<protein>
    <submittedName>
        <fullName evidence="3">Extracellular solute-binding protein</fullName>
    </submittedName>
</protein>
<feature type="region of interest" description="Disordered" evidence="1">
    <location>
        <begin position="28"/>
        <end position="64"/>
    </location>
</feature>
<evidence type="ECO:0000256" key="2">
    <source>
        <dbReference type="SAM" id="SignalP"/>
    </source>
</evidence>
<reference evidence="3 4" key="1">
    <citation type="submission" date="2021-06" db="EMBL/GenBank/DDBJ databases">
        <title>Description of novel taxa of the family Lachnospiraceae.</title>
        <authorList>
            <person name="Chaplin A.V."/>
            <person name="Sokolova S.R."/>
            <person name="Pikina A.P."/>
            <person name="Korzhanova M."/>
            <person name="Belova V."/>
            <person name="Korostin D."/>
            <person name="Efimov B.A."/>
        </authorList>
    </citation>
    <scope>NUCLEOTIDE SEQUENCE [LARGE SCALE GENOMIC DNA]</scope>
    <source>
        <strain evidence="3 4">ASD4241</strain>
    </source>
</reference>
<name>A0ABS6KAC5_9FIRM</name>
<feature type="signal peptide" evidence="2">
    <location>
        <begin position="1"/>
        <end position="19"/>
    </location>
</feature>
<dbReference type="InterPro" id="IPR050490">
    <property type="entry name" value="Bact_solute-bd_prot1"/>
</dbReference>
<dbReference type="Gene3D" id="3.40.190.10">
    <property type="entry name" value="Periplasmic binding protein-like II"/>
    <property type="match status" value="2"/>
</dbReference>
<accession>A0ABS6KAC5</accession>
<comment type="caution">
    <text evidence="3">The sequence shown here is derived from an EMBL/GenBank/DDBJ whole genome shotgun (WGS) entry which is preliminary data.</text>
</comment>
<feature type="chain" id="PRO_5046347444" evidence="2">
    <location>
        <begin position="20"/>
        <end position="450"/>
    </location>
</feature>
<organism evidence="3 4">
    <name type="scientific">Diplocloster modestus</name>
    <dbReference type="NCBI Taxonomy" id="2850322"/>
    <lineage>
        <taxon>Bacteria</taxon>
        <taxon>Bacillati</taxon>
        <taxon>Bacillota</taxon>
        <taxon>Clostridia</taxon>
        <taxon>Lachnospirales</taxon>
        <taxon>Lachnospiraceae</taxon>
        <taxon>Diplocloster</taxon>
    </lineage>
</organism>
<dbReference type="SUPFAM" id="SSF53850">
    <property type="entry name" value="Periplasmic binding protein-like II"/>
    <property type="match status" value="1"/>
</dbReference>
<sequence>MKRKNVIALILTGVMMASALTGCQKTAGEVPETAKTEAGQEEAGAGSQEDDKEDEAQSQSAGEPVEIRLMAYNAEATRATYLTLLKEKFPDIKINFEFVALDNFNNVLNSQLQAGQGPDIIEVGGETRLLANAGYLMDLTDQSFTGKYAQAGLTPYSVDGKVYATPLQSWYEGIFYNKALFRDNGIEVPKTLDEFIRIHKDLSAKGIKPQTMGAQSWEPMMKQSIGVVNNEFYSDPENKDFDSKFNAGEAKLSEAWLPYVEQWSKVITQGCLTQDMLGLSYDQALDEFATGKAAMWESGPWAVGTIQEKNPEMELGMFPIPGLKEGPGWLVGGPGSAFAVNKKTEHAEEVLKILEFTATEEAQLALIKDNAGSSFLTGVDVDLGDIYTDCEEAFKAGNVYAPWTASWIAGNPIVEGYGKSLQEVLAGTKTVKEALADADEINDTMRETLN</sequence>
<proteinExistence type="predicted"/>
<dbReference type="EMBL" id="JAHQCX010000011">
    <property type="protein sequence ID" value="MBU9727465.1"/>
    <property type="molecule type" value="Genomic_DNA"/>
</dbReference>
<dbReference type="PROSITE" id="PS51257">
    <property type="entry name" value="PROKAR_LIPOPROTEIN"/>
    <property type="match status" value="1"/>
</dbReference>
<dbReference type="RefSeq" id="WP_158352155.1">
    <property type="nucleotide sequence ID" value="NZ_JAHQCX010000011.1"/>
</dbReference>
<evidence type="ECO:0000313" key="3">
    <source>
        <dbReference type="EMBL" id="MBU9727465.1"/>
    </source>
</evidence>
<dbReference type="InterPro" id="IPR006059">
    <property type="entry name" value="SBP"/>
</dbReference>
<gene>
    <name evidence="3" type="ORF">KTH90_15740</name>
</gene>
<evidence type="ECO:0000313" key="4">
    <source>
        <dbReference type="Proteomes" id="UP001314681"/>
    </source>
</evidence>
<dbReference type="Pfam" id="PF01547">
    <property type="entry name" value="SBP_bac_1"/>
    <property type="match status" value="1"/>
</dbReference>
<dbReference type="Proteomes" id="UP001314681">
    <property type="component" value="Unassembled WGS sequence"/>
</dbReference>
<evidence type="ECO:0000256" key="1">
    <source>
        <dbReference type="SAM" id="MobiDB-lite"/>
    </source>
</evidence>